<dbReference type="KEGG" id="osn:118762797"/>
<gene>
    <name evidence="3" type="primary">LOC118762797</name>
</gene>
<accession>A0A7E6ES47</accession>
<proteinExistence type="predicted"/>
<feature type="signal peptide" evidence="1">
    <location>
        <begin position="1"/>
        <end position="23"/>
    </location>
</feature>
<reference evidence="3" key="1">
    <citation type="submission" date="2025-08" db="UniProtKB">
        <authorList>
            <consortium name="RefSeq"/>
        </authorList>
    </citation>
    <scope>IDENTIFICATION</scope>
</reference>
<keyword evidence="2" id="KW-1185">Reference proteome</keyword>
<dbReference type="RefSeq" id="XP_036357582.1">
    <property type="nucleotide sequence ID" value="XM_036501689.1"/>
</dbReference>
<keyword evidence="1" id="KW-0732">Signal</keyword>
<evidence type="ECO:0000313" key="3">
    <source>
        <dbReference type="RefSeq" id="XP_036357582.1"/>
    </source>
</evidence>
<evidence type="ECO:0000256" key="1">
    <source>
        <dbReference type="SAM" id="SignalP"/>
    </source>
</evidence>
<sequence length="296" mass="33318">MAHIQKLLETCLLMSMVIEVSFGRNFPLNNTNTLQLEAKLPEVMSGDSTPMKTTTYSGCPNYKANLTNPILYEVYVNGIWMTRRCALGSQFNQSLCSCSSFTKSKTDCVKELHINFDNGIRDISSSLQTIAIMNVNTEDGKGIFNGGKLTLWRYNGYSFPNGITFHLSYKRTDFTEGLQAIFMSCDENNHKANLGIMLNATSAAEDKVHIFVRPHRHNTELVFASKKSDWNDVYFLFNKHNLNATVNHETKSIKVSEYNMQTGGYNILFGACAPLKPFIGYMDDISLYTCIPRGAK</sequence>
<name>A0A7E6ES47_9MOLL</name>
<evidence type="ECO:0000313" key="2">
    <source>
        <dbReference type="Proteomes" id="UP000515154"/>
    </source>
</evidence>
<protein>
    <submittedName>
        <fullName evidence="3">Asparagine-rich protein-like</fullName>
    </submittedName>
</protein>
<organism evidence="2 3">
    <name type="scientific">Octopus sinensis</name>
    <name type="common">East Asian common octopus</name>
    <dbReference type="NCBI Taxonomy" id="2607531"/>
    <lineage>
        <taxon>Eukaryota</taxon>
        <taxon>Metazoa</taxon>
        <taxon>Spiralia</taxon>
        <taxon>Lophotrochozoa</taxon>
        <taxon>Mollusca</taxon>
        <taxon>Cephalopoda</taxon>
        <taxon>Coleoidea</taxon>
        <taxon>Octopodiformes</taxon>
        <taxon>Octopoda</taxon>
        <taxon>Incirrata</taxon>
        <taxon>Octopodidae</taxon>
        <taxon>Octopus</taxon>
    </lineage>
</organism>
<dbReference type="AlphaFoldDB" id="A0A7E6ES47"/>
<dbReference type="Proteomes" id="UP000515154">
    <property type="component" value="Linkage group LG3"/>
</dbReference>
<feature type="chain" id="PRO_5028843715" evidence="1">
    <location>
        <begin position="24"/>
        <end position="296"/>
    </location>
</feature>